<reference evidence="2 3" key="1">
    <citation type="submission" date="2024-04" db="EMBL/GenBank/DDBJ databases">
        <title>Tritrichomonas musculus Genome.</title>
        <authorList>
            <person name="Alves-Ferreira E."/>
            <person name="Grigg M."/>
            <person name="Lorenzi H."/>
            <person name="Galac M."/>
        </authorList>
    </citation>
    <scope>NUCLEOTIDE SEQUENCE [LARGE SCALE GENOMIC DNA]</scope>
    <source>
        <strain evidence="2 3">EAF2021</strain>
    </source>
</reference>
<organism evidence="2 3">
    <name type="scientific">Tritrichomonas musculus</name>
    <dbReference type="NCBI Taxonomy" id="1915356"/>
    <lineage>
        <taxon>Eukaryota</taxon>
        <taxon>Metamonada</taxon>
        <taxon>Parabasalia</taxon>
        <taxon>Tritrichomonadida</taxon>
        <taxon>Tritrichomonadidae</taxon>
        <taxon>Tritrichomonas</taxon>
    </lineage>
</organism>
<evidence type="ECO:0000313" key="2">
    <source>
        <dbReference type="EMBL" id="KAK8843076.1"/>
    </source>
</evidence>
<feature type="region of interest" description="Disordered" evidence="1">
    <location>
        <begin position="1"/>
        <end position="60"/>
    </location>
</feature>
<comment type="caution">
    <text evidence="2">The sequence shown here is derived from an EMBL/GenBank/DDBJ whole genome shotgun (WGS) entry which is preliminary data.</text>
</comment>
<feature type="region of interest" description="Disordered" evidence="1">
    <location>
        <begin position="386"/>
        <end position="411"/>
    </location>
</feature>
<dbReference type="EMBL" id="JAPFFF010000036">
    <property type="protein sequence ID" value="KAK8843076.1"/>
    <property type="molecule type" value="Genomic_DNA"/>
</dbReference>
<dbReference type="Proteomes" id="UP001470230">
    <property type="component" value="Unassembled WGS sequence"/>
</dbReference>
<evidence type="ECO:0000256" key="1">
    <source>
        <dbReference type="SAM" id="MobiDB-lite"/>
    </source>
</evidence>
<protein>
    <submittedName>
        <fullName evidence="2">Uncharacterized protein</fullName>
    </submittedName>
</protein>
<proteinExistence type="predicted"/>
<evidence type="ECO:0000313" key="3">
    <source>
        <dbReference type="Proteomes" id="UP001470230"/>
    </source>
</evidence>
<gene>
    <name evidence="2" type="ORF">M9Y10_025267</name>
</gene>
<accession>A0ABR2HA11</accession>
<feature type="compositionally biased region" description="Basic and acidic residues" evidence="1">
    <location>
        <begin position="1"/>
        <end position="52"/>
    </location>
</feature>
<name>A0ABR2HA11_9EUKA</name>
<keyword evidence="3" id="KW-1185">Reference proteome</keyword>
<sequence length="411" mass="45927">MADKEKEAPKPEAKAEVKADNKETKVDNKETKVDNKDNNKAEAKKAGKKSADAKAANAPKGNKVSVFFKGAVSNIKGKFAAAKKKKEDKKKADIRLKESHPFVDKPKKPEKHSAYVHKIVQLDKKDNQFSEKKFQEIHQISNNKEMNESLRRVGICLNKADLTKLPKKGVDKVCFILVNNYEKDADGLGVGPLNDAYLFALIHKKLGYNIAYLYNPGLAKFVLSLEYFLEHTTSALTIYYTGRDSESKVSNISHGITFDNHKEIFSSIEFGKTVGQKWNGKCRIMILHDCSCGGSIFNMHSAKSTVNGPDIEIVSYTVNKKNLKPKEKRLSQGLFTYYFCKLLRQFPNSTPQEMANMLTLSFERFKVGFIPVLSREKLNESPLYPEAGSIFGGGPAPAPVEQQAQGDKPPN</sequence>